<evidence type="ECO:0000313" key="6">
    <source>
        <dbReference type="EMBL" id="KAG7364392.1"/>
    </source>
</evidence>
<dbReference type="GO" id="GO:0005576">
    <property type="term" value="C:extracellular region"/>
    <property type="evidence" value="ECO:0007669"/>
    <property type="project" value="UniProtKB-SubCell"/>
</dbReference>
<evidence type="ECO:0000313" key="7">
    <source>
        <dbReference type="Proteomes" id="UP000693970"/>
    </source>
</evidence>
<keyword evidence="7" id="KW-1185">Reference proteome</keyword>
<sequence>MSTFANSVQPVVVNAYTEALCIDCQHFFNNQLYETFHKLGPEVMDLNIVPFGNAQLDEISQTVTCQHGDGECDANSWEQCAVEHAIPRVYMEFFNCLEHALPMGHADDAFPDSVFLGCAAITDDLDDADLQRCHDNPMMRWQLQQKYAKATPEHDYVPWVLVNGKKIDEENDNLLEVICREFQAGGGSAVACDSYSSSSESS</sequence>
<keyword evidence="4" id="KW-0732">Signal</keyword>
<evidence type="ECO:0000256" key="2">
    <source>
        <dbReference type="ARBA" id="ARBA00005679"/>
    </source>
</evidence>
<evidence type="ECO:0000256" key="1">
    <source>
        <dbReference type="ARBA" id="ARBA00004613"/>
    </source>
</evidence>
<dbReference type="InterPro" id="IPR004911">
    <property type="entry name" value="Interferon-induced_GILT"/>
</dbReference>
<keyword evidence="5" id="KW-0325">Glycoprotein</keyword>
<dbReference type="GO" id="GO:0016671">
    <property type="term" value="F:oxidoreductase activity, acting on a sulfur group of donors, disulfide as acceptor"/>
    <property type="evidence" value="ECO:0007669"/>
    <property type="project" value="InterPro"/>
</dbReference>
<proteinExistence type="inferred from homology"/>
<name>A0A9K3PYA2_9STRA</name>
<accession>A0A9K3PYA2</accession>
<dbReference type="PANTHER" id="PTHR13234">
    <property type="entry name" value="GAMMA-INTERFERON INDUCIBLE LYSOSOMAL THIOL REDUCTASE GILT"/>
    <property type="match status" value="1"/>
</dbReference>
<keyword evidence="3" id="KW-0964">Secreted</keyword>
<comment type="subcellular location">
    <subcellularLocation>
        <location evidence="1">Secreted</location>
    </subcellularLocation>
</comment>
<organism evidence="6 7">
    <name type="scientific">Nitzschia inconspicua</name>
    <dbReference type="NCBI Taxonomy" id="303405"/>
    <lineage>
        <taxon>Eukaryota</taxon>
        <taxon>Sar</taxon>
        <taxon>Stramenopiles</taxon>
        <taxon>Ochrophyta</taxon>
        <taxon>Bacillariophyta</taxon>
        <taxon>Bacillariophyceae</taxon>
        <taxon>Bacillariophycidae</taxon>
        <taxon>Bacillariales</taxon>
        <taxon>Bacillariaceae</taxon>
        <taxon>Nitzschia</taxon>
    </lineage>
</organism>
<dbReference type="AlphaFoldDB" id="A0A9K3PYA2"/>
<reference evidence="6" key="1">
    <citation type="journal article" date="2021" name="Sci. Rep.">
        <title>Diploid genomic architecture of Nitzschia inconspicua, an elite biomass production diatom.</title>
        <authorList>
            <person name="Oliver A."/>
            <person name="Podell S."/>
            <person name="Pinowska A."/>
            <person name="Traller J.C."/>
            <person name="Smith S.R."/>
            <person name="McClure R."/>
            <person name="Beliaev A."/>
            <person name="Bohutskyi P."/>
            <person name="Hill E.A."/>
            <person name="Rabines A."/>
            <person name="Zheng H."/>
            <person name="Allen L.Z."/>
            <person name="Kuo A."/>
            <person name="Grigoriev I.V."/>
            <person name="Allen A.E."/>
            <person name="Hazlebeck D."/>
            <person name="Allen E.E."/>
        </authorList>
    </citation>
    <scope>NUCLEOTIDE SEQUENCE</scope>
    <source>
        <strain evidence="6">Hildebrandi</strain>
    </source>
</reference>
<gene>
    <name evidence="6" type="ORF">IV203_037594</name>
</gene>
<dbReference type="Pfam" id="PF03227">
    <property type="entry name" value="GILT"/>
    <property type="match status" value="1"/>
</dbReference>
<dbReference type="Proteomes" id="UP000693970">
    <property type="component" value="Unassembled WGS sequence"/>
</dbReference>
<comment type="similarity">
    <text evidence="2">Belongs to the GILT family.</text>
</comment>
<dbReference type="PANTHER" id="PTHR13234:SF8">
    <property type="entry name" value="GAMMA-INTERFERON-INDUCIBLE LYSOSOMAL THIOL REDUCTASE"/>
    <property type="match status" value="1"/>
</dbReference>
<protein>
    <submittedName>
        <fullName evidence="6">Thiol reductase</fullName>
    </submittedName>
</protein>
<comment type="caution">
    <text evidence="6">The sequence shown here is derived from an EMBL/GenBank/DDBJ whole genome shotgun (WGS) entry which is preliminary data.</text>
</comment>
<evidence type="ECO:0000256" key="3">
    <source>
        <dbReference type="ARBA" id="ARBA00022525"/>
    </source>
</evidence>
<evidence type="ECO:0000256" key="4">
    <source>
        <dbReference type="ARBA" id="ARBA00022729"/>
    </source>
</evidence>
<evidence type="ECO:0000256" key="5">
    <source>
        <dbReference type="ARBA" id="ARBA00023180"/>
    </source>
</evidence>
<dbReference type="OrthoDB" id="191451at2759"/>
<reference evidence="6" key="2">
    <citation type="submission" date="2021-04" db="EMBL/GenBank/DDBJ databases">
        <authorList>
            <person name="Podell S."/>
        </authorList>
    </citation>
    <scope>NUCLEOTIDE SEQUENCE</scope>
    <source>
        <strain evidence="6">Hildebrandi</strain>
    </source>
</reference>
<dbReference type="EMBL" id="JAGRRH010000009">
    <property type="protein sequence ID" value="KAG7364392.1"/>
    <property type="molecule type" value="Genomic_DNA"/>
</dbReference>